<dbReference type="SMART" id="SM00382">
    <property type="entry name" value="AAA"/>
    <property type="match status" value="1"/>
</dbReference>
<evidence type="ECO:0000313" key="5">
    <source>
        <dbReference type="EMBL" id="NHN79678.1"/>
    </source>
</evidence>
<dbReference type="GO" id="GO:0005886">
    <property type="term" value="C:plasma membrane"/>
    <property type="evidence" value="ECO:0007669"/>
    <property type="project" value="TreeGrafter"/>
</dbReference>
<feature type="domain" description="ABC transporter" evidence="4">
    <location>
        <begin position="6"/>
        <end position="254"/>
    </location>
</feature>
<keyword evidence="3 5" id="KW-0067">ATP-binding</keyword>
<keyword evidence="1" id="KW-0813">Transport</keyword>
<dbReference type="Proteomes" id="UP000736384">
    <property type="component" value="Unassembled WGS sequence"/>
</dbReference>
<dbReference type="InterPro" id="IPR003593">
    <property type="entry name" value="AAA+_ATPase"/>
</dbReference>
<dbReference type="AlphaFoldDB" id="A0AA43Z9Y8"/>
<dbReference type="PANTHER" id="PTHR45772:SF1">
    <property type="entry name" value="ABC TRANSPORTER ATP-BINDING PROTEIN"/>
    <property type="match status" value="1"/>
</dbReference>
<dbReference type="Pfam" id="PF00005">
    <property type="entry name" value="ABC_tran"/>
    <property type="match status" value="1"/>
</dbReference>
<proteinExistence type="predicted"/>
<dbReference type="EMBL" id="JAAPAP010000025">
    <property type="protein sequence ID" value="NHN79678.1"/>
    <property type="molecule type" value="Genomic_DNA"/>
</dbReference>
<evidence type="ECO:0000313" key="6">
    <source>
        <dbReference type="Proteomes" id="UP000736384"/>
    </source>
</evidence>
<reference evidence="5" key="1">
    <citation type="submission" date="2020-03" db="EMBL/GenBank/DDBJ databases">
        <title>Genome assembly of Azotobacter chroococcum W5.</title>
        <authorList>
            <person name="Kannepalli A."/>
        </authorList>
    </citation>
    <scope>NUCLEOTIDE SEQUENCE</scope>
    <source>
        <strain evidence="5">W5</strain>
    </source>
</reference>
<dbReference type="FunFam" id="3.40.50.300:FF:000421">
    <property type="entry name" value="Branched-chain amino acid ABC transporter ATP-binding protein"/>
    <property type="match status" value="1"/>
</dbReference>
<dbReference type="InterPro" id="IPR003439">
    <property type="entry name" value="ABC_transporter-like_ATP-bd"/>
</dbReference>
<dbReference type="InterPro" id="IPR027417">
    <property type="entry name" value="P-loop_NTPase"/>
</dbReference>
<dbReference type="GO" id="GO:0005524">
    <property type="term" value="F:ATP binding"/>
    <property type="evidence" value="ECO:0007669"/>
    <property type="project" value="UniProtKB-KW"/>
</dbReference>
<dbReference type="InterPro" id="IPR032823">
    <property type="entry name" value="BCA_ABC_TP_C"/>
</dbReference>
<gene>
    <name evidence="5" type="ORF">HA520_20785</name>
</gene>
<comment type="caution">
    <text evidence="5">The sequence shown here is derived from an EMBL/GenBank/DDBJ whole genome shotgun (WGS) entry which is preliminary data.</text>
</comment>
<evidence type="ECO:0000256" key="2">
    <source>
        <dbReference type="ARBA" id="ARBA00022741"/>
    </source>
</evidence>
<protein>
    <submittedName>
        <fullName evidence="5">ABC transporter ATP-binding protein</fullName>
    </submittedName>
</protein>
<dbReference type="RefSeq" id="WP_165894075.1">
    <property type="nucleotide sequence ID" value="NZ_JAAPAP010000025.1"/>
</dbReference>
<evidence type="ECO:0000259" key="4">
    <source>
        <dbReference type="PROSITE" id="PS50893"/>
    </source>
</evidence>
<evidence type="ECO:0000256" key="1">
    <source>
        <dbReference type="ARBA" id="ARBA00022448"/>
    </source>
</evidence>
<accession>A0AA43Z9Y8</accession>
<dbReference type="PANTHER" id="PTHR45772">
    <property type="entry name" value="CONSERVED COMPONENT OF ABC TRANSPORTER FOR NATURAL AMINO ACIDS-RELATED"/>
    <property type="match status" value="1"/>
</dbReference>
<organism evidence="5 6">
    <name type="scientific">Azotobacter chroococcum</name>
    <dbReference type="NCBI Taxonomy" id="353"/>
    <lineage>
        <taxon>Bacteria</taxon>
        <taxon>Pseudomonadati</taxon>
        <taxon>Pseudomonadota</taxon>
        <taxon>Gammaproteobacteria</taxon>
        <taxon>Pseudomonadales</taxon>
        <taxon>Pseudomonadaceae</taxon>
        <taxon>Azotobacter</taxon>
    </lineage>
</organism>
<dbReference type="SUPFAM" id="SSF52540">
    <property type="entry name" value="P-loop containing nucleoside triphosphate hydrolases"/>
    <property type="match status" value="1"/>
</dbReference>
<sequence length="256" mass="28320">MSRPLLELDNISLAFKGVKAISNIGFAVAPGEICALIGPNGAGKSSLLNVINGVYRPQEGLIRFDRIARRRMRPQQAAELGIARTFQNIALFKGMSVLDNVLTGRNLKRRGSWIEQALRVGRAAGEDDRQREAAERVIEFLRLQPWRDASVGRLPYGLQKRVELARALAAEPRLLLLDEPMAGMNAGEKAEMSRFIVEVNREYGTTVVLIEHDIGVVMGISDHVVVLDYGRKIGDGSPDEVRRDPEVIAAYLGTRH</sequence>
<keyword evidence="2" id="KW-0547">Nucleotide-binding</keyword>
<evidence type="ECO:0000256" key="3">
    <source>
        <dbReference type="ARBA" id="ARBA00022840"/>
    </source>
</evidence>
<name>A0AA43Z9Y8_9GAMM</name>
<dbReference type="InterPro" id="IPR051120">
    <property type="entry name" value="ABC_AA/LPS_Transport"/>
</dbReference>
<dbReference type="Pfam" id="PF12399">
    <property type="entry name" value="BCA_ABC_TP_C"/>
    <property type="match status" value="1"/>
</dbReference>
<dbReference type="CDD" id="cd03219">
    <property type="entry name" value="ABC_Mj1267_LivG_branched"/>
    <property type="match status" value="1"/>
</dbReference>
<dbReference type="GO" id="GO:0016887">
    <property type="term" value="F:ATP hydrolysis activity"/>
    <property type="evidence" value="ECO:0007669"/>
    <property type="project" value="InterPro"/>
</dbReference>
<dbReference type="PROSITE" id="PS50893">
    <property type="entry name" value="ABC_TRANSPORTER_2"/>
    <property type="match status" value="1"/>
</dbReference>
<dbReference type="Gene3D" id="3.40.50.300">
    <property type="entry name" value="P-loop containing nucleotide triphosphate hydrolases"/>
    <property type="match status" value="1"/>
</dbReference>